<gene>
    <name evidence="2" type="ORF">ACFSCT_01700</name>
</gene>
<keyword evidence="3" id="KW-1185">Reference proteome</keyword>
<dbReference type="Gene3D" id="2.30.130.40">
    <property type="entry name" value="LON domain-like"/>
    <property type="match status" value="1"/>
</dbReference>
<dbReference type="Pfam" id="PF02190">
    <property type="entry name" value="LON_substr_bdg"/>
    <property type="match status" value="1"/>
</dbReference>
<dbReference type="SMART" id="SM00464">
    <property type="entry name" value="LON"/>
    <property type="match status" value="1"/>
</dbReference>
<name>A0ABW4R2H0_9RHOB</name>
<sequence>MLRHFDLPVTLPLFPLAGALLLPRTRLPLHIYEPRYLQMLEDVMKTGNRLIGMMQPIGDGLGQIGCAGRLVGFSETDEGRMMISLRAVSRFRLTDVEDGFAPYLRGRADWSGFDADQGPAETDPDLDRPILLERLKRYMDQHGLSTDWDAVANAEDETLINSLAILLPFEPEEKQALLEAGTLAERRAVLETLIEFELLNPGGGEERLQ</sequence>
<dbReference type="PANTHER" id="PTHR46732">
    <property type="entry name" value="ATP-DEPENDENT PROTEASE LA (LON) DOMAIN PROTEIN"/>
    <property type="match status" value="1"/>
</dbReference>
<feature type="domain" description="Lon N-terminal" evidence="1">
    <location>
        <begin position="11"/>
        <end position="198"/>
    </location>
</feature>
<reference evidence="3" key="1">
    <citation type="journal article" date="2019" name="Int. J. Syst. Evol. Microbiol.">
        <title>The Global Catalogue of Microorganisms (GCM) 10K type strain sequencing project: providing services to taxonomists for standard genome sequencing and annotation.</title>
        <authorList>
            <consortium name="The Broad Institute Genomics Platform"/>
            <consortium name="The Broad Institute Genome Sequencing Center for Infectious Disease"/>
            <person name="Wu L."/>
            <person name="Ma J."/>
        </authorList>
    </citation>
    <scope>NUCLEOTIDE SEQUENCE [LARGE SCALE GENOMIC DNA]</scope>
    <source>
        <strain evidence="3">CCUG 56029</strain>
    </source>
</reference>
<dbReference type="PROSITE" id="PS51787">
    <property type="entry name" value="LON_N"/>
    <property type="match status" value="1"/>
</dbReference>
<dbReference type="RefSeq" id="WP_379139606.1">
    <property type="nucleotide sequence ID" value="NZ_JBHUEN010000006.1"/>
</dbReference>
<dbReference type="Proteomes" id="UP001597213">
    <property type="component" value="Unassembled WGS sequence"/>
</dbReference>
<dbReference type="InterPro" id="IPR003111">
    <property type="entry name" value="Lon_prtase_N"/>
</dbReference>
<dbReference type="EMBL" id="JBHUEN010000006">
    <property type="protein sequence ID" value="MFD1880426.1"/>
    <property type="molecule type" value="Genomic_DNA"/>
</dbReference>
<accession>A0ABW4R2H0</accession>
<dbReference type="PANTHER" id="PTHR46732:SF8">
    <property type="entry name" value="ATP-DEPENDENT PROTEASE LA (LON) DOMAIN PROTEIN"/>
    <property type="match status" value="1"/>
</dbReference>
<dbReference type="SUPFAM" id="SSF88697">
    <property type="entry name" value="PUA domain-like"/>
    <property type="match status" value="1"/>
</dbReference>
<dbReference type="InterPro" id="IPR046336">
    <property type="entry name" value="Lon_prtase_N_sf"/>
</dbReference>
<dbReference type="InterPro" id="IPR015947">
    <property type="entry name" value="PUA-like_sf"/>
</dbReference>
<protein>
    <submittedName>
        <fullName evidence="2">LON peptidase substrate-binding domain-containing protein</fullName>
    </submittedName>
</protein>
<evidence type="ECO:0000259" key="1">
    <source>
        <dbReference type="PROSITE" id="PS51787"/>
    </source>
</evidence>
<organism evidence="2 3">
    <name type="scientific">Paracoccus pacificus</name>
    <dbReference type="NCBI Taxonomy" id="1463598"/>
    <lineage>
        <taxon>Bacteria</taxon>
        <taxon>Pseudomonadati</taxon>
        <taxon>Pseudomonadota</taxon>
        <taxon>Alphaproteobacteria</taxon>
        <taxon>Rhodobacterales</taxon>
        <taxon>Paracoccaceae</taxon>
        <taxon>Paracoccus</taxon>
    </lineage>
</organism>
<evidence type="ECO:0000313" key="2">
    <source>
        <dbReference type="EMBL" id="MFD1880426.1"/>
    </source>
</evidence>
<comment type="caution">
    <text evidence="2">The sequence shown here is derived from an EMBL/GenBank/DDBJ whole genome shotgun (WGS) entry which is preliminary data.</text>
</comment>
<proteinExistence type="predicted"/>
<evidence type="ECO:0000313" key="3">
    <source>
        <dbReference type="Proteomes" id="UP001597213"/>
    </source>
</evidence>